<name>A0A7X0MC91_9HYPH</name>
<evidence type="ECO:0000313" key="1">
    <source>
        <dbReference type="EMBL" id="MBB6485572.1"/>
    </source>
</evidence>
<dbReference type="RefSeq" id="WP_184704761.1">
    <property type="nucleotide sequence ID" value="NZ_JACHBG010000005.1"/>
</dbReference>
<dbReference type="AlphaFoldDB" id="A0A7X0MC91"/>
<accession>A0A7X0MC91</accession>
<protein>
    <submittedName>
        <fullName evidence="1">Uncharacterized protein</fullName>
    </submittedName>
</protein>
<sequence length="115" mass="12816">MLKSLRAAILNALGITALRAQLSSVENNIQNNVSATNRILAEQELRAAGWHAATTNRQLKLEQTLRNVEVSLQQITKQIESGASRDEMRLRELGLELQRLGQLVKQVRDSGQELS</sequence>
<organism evidence="1 2">
    <name type="scientific">Rhizobium lusitanum</name>
    <dbReference type="NCBI Taxonomy" id="293958"/>
    <lineage>
        <taxon>Bacteria</taxon>
        <taxon>Pseudomonadati</taxon>
        <taxon>Pseudomonadota</taxon>
        <taxon>Alphaproteobacteria</taxon>
        <taxon>Hyphomicrobiales</taxon>
        <taxon>Rhizobiaceae</taxon>
        <taxon>Rhizobium/Agrobacterium group</taxon>
        <taxon>Rhizobium</taxon>
    </lineage>
</organism>
<evidence type="ECO:0000313" key="2">
    <source>
        <dbReference type="Proteomes" id="UP000565576"/>
    </source>
</evidence>
<comment type="caution">
    <text evidence="1">The sequence shown here is derived from an EMBL/GenBank/DDBJ whole genome shotgun (WGS) entry which is preliminary data.</text>
</comment>
<proteinExistence type="predicted"/>
<gene>
    <name evidence="1" type="ORF">GGD46_002860</name>
</gene>
<dbReference type="Proteomes" id="UP000565576">
    <property type="component" value="Unassembled WGS sequence"/>
</dbReference>
<dbReference type="EMBL" id="JACHBG010000005">
    <property type="protein sequence ID" value="MBB6485572.1"/>
    <property type="molecule type" value="Genomic_DNA"/>
</dbReference>
<reference evidence="1 2" key="1">
    <citation type="submission" date="2020-08" db="EMBL/GenBank/DDBJ databases">
        <title>Genomic Encyclopedia of Type Strains, Phase IV (KMG-V): Genome sequencing to study the core and pangenomes of soil and plant-associated prokaryotes.</title>
        <authorList>
            <person name="Whitman W."/>
        </authorList>
    </citation>
    <scope>NUCLEOTIDE SEQUENCE [LARGE SCALE GENOMIC DNA]</scope>
    <source>
        <strain evidence="1 2">SEMIA 4060</strain>
    </source>
</reference>